<dbReference type="InterPro" id="IPR003356">
    <property type="entry name" value="DNA_methylase_A-5"/>
</dbReference>
<evidence type="ECO:0000256" key="2">
    <source>
        <dbReference type="ARBA" id="ARBA00011900"/>
    </source>
</evidence>
<dbReference type="NCBIfam" id="TIGR00497">
    <property type="entry name" value="hsdM"/>
    <property type="match status" value="1"/>
</dbReference>
<dbReference type="InterPro" id="IPR004546">
    <property type="entry name" value="Restrct_endonuc_T1M"/>
</dbReference>
<dbReference type="Gene3D" id="1.20.1260.30">
    <property type="match status" value="1"/>
</dbReference>
<feature type="domain" description="DNA methylase adenine-specific" evidence="8">
    <location>
        <begin position="178"/>
        <end position="485"/>
    </location>
</feature>
<keyword evidence="5" id="KW-0949">S-adenosyl-L-methionine</keyword>
<dbReference type="InterPro" id="IPR022749">
    <property type="entry name" value="D12N6_MeTrfase_N"/>
</dbReference>
<dbReference type="Pfam" id="PF02384">
    <property type="entry name" value="N6_Mtase"/>
    <property type="match status" value="1"/>
</dbReference>
<dbReference type="GO" id="GO:0032259">
    <property type="term" value="P:methylation"/>
    <property type="evidence" value="ECO:0007669"/>
    <property type="project" value="UniProtKB-KW"/>
</dbReference>
<name>A0A0R1R189_9LACO</name>
<organism evidence="10 11">
    <name type="scientific">Lacticaseibacillus manihotivorans DSM 13343 = JCM 12514</name>
    <dbReference type="NCBI Taxonomy" id="1423769"/>
    <lineage>
        <taxon>Bacteria</taxon>
        <taxon>Bacillati</taxon>
        <taxon>Bacillota</taxon>
        <taxon>Bacilli</taxon>
        <taxon>Lactobacillales</taxon>
        <taxon>Lactobacillaceae</taxon>
        <taxon>Lacticaseibacillus</taxon>
    </lineage>
</organism>
<dbReference type="Gene3D" id="3.40.50.150">
    <property type="entry name" value="Vaccinia Virus protein VP39"/>
    <property type="match status" value="1"/>
</dbReference>
<dbReference type="AlphaFoldDB" id="A0A0R1R189"/>
<evidence type="ECO:0000256" key="1">
    <source>
        <dbReference type="ARBA" id="ARBA00006594"/>
    </source>
</evidence>
<evidence type="ECO:0000259" key="8">
    <source>
        <dbReference type="Pfam" id="PF02384"/>
    </source>
</evidence>
<dbReference type="InterPro" id="IPR038333">
    <property type="entry name" value="T1MK-like_N_sf"/>
</dbReference>
<evidence type="ECO:0000256" key="7">
    <source>
        <dbReference type="ARBA" id="ARBA00047942"/>
    </source>
</evidence>
<dbReference type="PANTHER" id="PTHR42933:SF1">
    <property type="entry name" value="SITE-SPECIFIC DNA-METHYLTRANSFERASE (ADENINE-SPECIFIC)"/>
    <property type="match status" value="1"/>
</dbReference>
<gene>
    <name evidence="10" type="ORF">FD01_GL000391</name>
</gene>
<keyword evidence="3 10" id="KW-0489">Methyltransferase</keyword>
<comment type="catalytic activity">
    <reaction evidence="7">
        <text>a 2'-deoxyadenosine in DNA + S-adenosyl-L-methionine = an N(6)-methyl-2'-deoxyadenosine in DNA + S-adenosyl-L-homocysteine + H(+)</text>
        <dbReference type="Rhea" id="RHEA:15197"/>
        <dbReference type="Rhea" id="RHEA-COMP:12418"/>
        <dbReference type="Rhea" id="RHEA-COMP:12419"/>
        <dbReference type="ChEBI" id="CHEBI:15378"/>
        <dbReference type="ChEBI" id="CHEBI:57856"/>
        <dbReference type="ChEBI" id="CHEBI:59789"/>
        <dbReference type="ChEBI" id="CHEBI:90615"/>
        <dbReference type="ChEBI" id="CHEBI:90616"/>
        <dbReference type="EC" id="2.1.1.72"/>
    </reaction>
</comment>
<evidence type="ECO:0000313" key="10">
    <source>
        <dbReference type="EMBL" id="KRL47123.1"/>
    </source>
</evidence>
<evidence type="ECO:0000256" key="6">
    <source>
        <dbReference type="ARBA" id="ARBA00022747"/>
    </source>
</evidence>
<accession>A0A0R1R189</accession>
<protein>
    <recommendedName>
        <fullName evidence="2">site-specific DNA-methyltransferase (adenine-specific)</fullName>
        <ecNumber evidence="2">2.1.1.72</ecNumber>
    </recommendedName>
</protein>
<sequence length="541" mass="60746">MMTPQEQAQITQDLQSKIWAAANALRQSGMEANDYRDYTLGLIFYKYESDRFLKKITEGLGVEFTNLDDAQATYESALLDEDAKGVVDFVKSELRFAIDSDKTFHHLVQDVRRNIFQLDDLAQALQDLEDSDEVFSGLFDALDLNADKLATTEQERNSIIGDVMSALDQIYFVEDTGMDIMGNAYEYLISQFQTESAKKAGEFYTPQAVSRLMMQIAMEGREEVQGVSIYDPAMGSGSLLLNAKHYNSHPDSIQYFGQDNKTAPYNLSRMNMMLHDVPTANQHLNLGNTLGSDWPSEEPTTFDIVTMNPPYSLSWKPTPAMATDPRFQPYDVAPKSAADYAFLTHGLYHLKTGGTMAIVLATGVLFRGGAEGRIRKALLSKGNISAVIGMPANIFHNTSIPTVVIVLKKERDSNDVLFIDASKQYRKAKNQNEMDPEHTAKILETLEPRESVTYNEDGTEFSHLITFDELAENDFNMNIPMYVDTYLPEPPVDVADLVQGMSETDAKISEQNAELYKLLDDFVGEDESKQIEIEKIRGLFK</sequence>
<comment type="similarity">
    <text evidence="1">Belongs to the N(4)/N(6)-methyltransferase family.</text>
</comment>
<dbReference type="Pfam" id="PF12161">
    <property type="entry name" value="HsdM_N"/>
    <property type="match status" value="1"/>
</dbReference>
<dbReference type="EMBL" id="AZEU01000103">
    <property type="protein sequence ID" value="KRL47123.1"/>
    <property type="molecule type" value="Genomic_DNA"/>
</dbReference>
<dbReference type="PANTHER" id="PTHR42933">
    <property type="entry name" value="SLR6095 PROTEIN"/>
    <property type="match status" value="1"/>
</dbReference>
<dbReference type="GO" id="GO:0008170">
    <property type="term" value="F:N-methyltransferase activity"/>
    <property type="evidence" value="ECO:0007669"/>
    <property type="project" value="InterPro"/>
</dbReference>
<comment type="caution">
    <text evidence="10">The sequence shown here is derived from an EMBL/GenBank/DDBJ whole genome shotgun (WGS) entry which is preliminary data.</text>
</comment>
<evidence type="ECO:0000259" key="9">
    <source>
        <dbReference type="Pfam" id="PF12161"/>
    </source>
</evidence>
<evidence type="ECO:0000256" key="4">
    <source>
        <dbReference type="ARBA" id="ARBA00022679"/>
    </source>
</evidence>
<dbReference type="RefSeq" id="WP_225436221.1">
    <property type="nucleotide sequence ID" value="NZ_AZEU01000103.1"/>
</dbReference>
<keyword evidence="11" id="KW-1185">Reference proteome</keyword>
<feature type="domain" description="N6 adenine-specific DNA methyltransferase N-terminal" evidence="9">
    <location>
        <begin position="14"/>
        <end position="166"/>
    </location>
</feature>
<dbReference type="PATRIC" id="fig|1423769.4.peg.419"/>
<dbReference type="Proteomes" id="UP000051790">
    <property type="component" value="Unassembled WGS sequence"/>
</dbReference>
<evidence type="ECO:0000256" key="5">
    <source>
        <dbReference type="ARBA" id="ARBA00022691"/>
    </source>
</evidence>
<dbReference type="PRINTS" id="PR00507">
    <property type="entry name" value="N12N6MTFRASE"/>
</dbReference>
<dbReference type="InterPro" id="IPR051537">
    <property type="entry name" value="DNA_Adenine_Mtase"/>
</dbReference>
<keyword evidence="6" id="KW-0680">Restriction system</keyword>
<keyword evidence="4 10" id="KW-0808">Transferase</keyword>
<dbReference type="SUPFAM" id="SSF53335">
    <property type="entry name" value="S-adenosyl-L-methionine-dependent methyltransferases"/>
    <property type="match status" value="1"/>
</dbReference>
<dbReference type="GO" id="GO:0003677">
    <property type="term" value="F:DNA binding"/>
    <property type="evidence" value="ECO:0007669"/>
    <property type="project" value="InterPro"/>
</dbReference>
<dbReference type="EC" id="2.1.1.72" evidence="2"/>
<reference evidence="10 11" key="1">
    <citation type="journal article" date="2015" name="Genome Announc.">
        <title>Expanding the biotechnology potential of lactobacilli through comparative genomics of 213 strains and associated genera.</title>
        <authorList>
            <person name="Sun Z."/>
            <person name="Harris H.M."/>
            <person name="McCann A."/>
            <person name="Guo C."/>
            <person name="Argimon S."/>
            <person name="Zhang W."/>
            <person name="Yang X."/>
            <person name="Jeffery I.B."/>
            <person name="Cooney J.C."/>
            <person name="Kagawa T.F."/>
            <person name="Liu W."/>
            <person name="Song Y."/>
            <person name="Salvetti E."/>
            <person name="Wrobel A."/>
            <person name="Rasinkangas P."/>
            <person name="Parkhill J."/>
            <person name="Rea M.C."/>
            <person name="O'Sullivan O."/>
            <person name="Ritari J."/>
            <person name="Douillard F.P."/>
            <person name="Paul Ross R."/>
            <person name="Yang R."/>
            <person name="Briner A.E."/>
            <person name="Felis G.E."/>
            <person name="de Vos W.M."/>
            <person name="Barrangou R."/>
            <person name="Klaenhammer T.R."/>
            <person name="Caufield P.W."/>
            <person name="Cui Y."/>
            <person name="Zhang H."/>
            <person name="O'Toole P.W."/>
        </authorList>
    </citation>
    <scope>NUCLEOTIDE SEQUENCE [LARGE SCALE GENOMIC DNA]</scope>
    <source>
        <strain evidence="10 11">DSM 13343</strain>
    </source>
</reference>
<dbReference type="GO" id="GO:0009307">
    <property type="term" value="P:DNA restriction-modification system"/>
    <property type="evidence" value="ECO:0007669"/>
    <property type="project" value="UniProtKB-KW"/>
</dbReference>
<evidence type="ECO:0000313" key="11">
    <source>
        <dbReference type="Proteomes" id="UP000051790"/>
    </source>
</evidence>
<evidence type="ECO:0000256" key="3">
    <source>
        <dbReference type="ARBA" id="ARBA00022603"/>
    </source>
</evidence>
<proteinExistence type="inferred from homology"/>
<dbReference type="InterPro" id="IPR029063">
    <property type="entry name" value="SAM-dependent_MTases_sf"/>
</dbReference>
<dbReference type="GO" id="GO:0009007">
    <property type="term" value="F:site-specific DNA-methyltransferase (adenine-specific) activity"/>
    <property type="evidence" value="ECO:0007669"/>
    <property type="project" value="UniProtKB-EC"/>
</dbReference>